<comment type="caution">
    <text evidence="2">The sequence shown here is derived from an EMBL/GenBank/DDBJ whole genome shotgun (WGS) entry which is preliminary data.</text>
</comment>
<feature type="domain" description="Response regulatory" evidence="1">
    <location>
        <begin position="3"/>
        <end position="108"/>
    </location>
</feature>
<dbReference type="InterPro" id="IPR001789">
    <property type="entry name" value="Sig_transdc_resp-reg_receiver"/>
</dbReference>
<proteinExistence type="predicted"/>
<gene>
    <name evidence="2" type="ORF">A9Q84_10935</name>
</gene>
<accession>A0A1Y5F7U7</accession>
<protein>
    <recommendedName>
        <fullName evidence="1">Response regulatory domain-containing protein</fullName>
    </recommendedName>
</protein>
<dbReference type="Proteomes" id="UP000196531">
    <property type="component" value="Unassembled WGS sequence"/>
</dbReference>
<dbReference type="AlphaFoldDB" id="A0A1Y5F7U7"/>
<reference evidence="3" key="1">
    <citation type="journal article" date="2017" name="Proc. Natl. Acad. Sci. U.S.A.">
        <title>Simulation of Deepwater Horizon oil plume reveals substrate specialization within a complex community of hydrocarbon-degraders.</title>
        <authorList>
            <person name="Hu P."/>
            <person name="Dubinsky E.A."/>
            <person name="Probst A.J."/>
            <person name="Wang J."/>
            <person name="Sieber C.M.K."/>
            <person name="Tom L.M."/>
            <person name="Gardinali P."/>
            <person name="Banfield J.F."/>
            <person name="Atlas R.M."/>
            <person name="Andersen G.L."/>
        </authorList>
    </citation>
    <scope>NUCLEOTIDE SEQUENCE [LARGE SCALE GENOMIC DNA]</scope>
</reference>
<evidence type="ECO:0000259" key="1">
    <source>
        <dbReference type="Pfam" id="PF00072"/>
    </source>
</evidence>
<dbReference type="SUPFAM" id="SSF52172">
    <property type="entry name" value="CheY-like"/>
    <property type="match status" value="1"/>
</dbReference>
<dbReference type="InterPro" id="IPR011006">
    <property type="entry name" value="CheY-like_superfamily"/>
</dbReference>
<dbReference type="GO" id="GO:0000160">
    <property type="term" value="P:phosphorelay signal transduction system"/>
    <property type="evidence" value="ECO:0007669"/>
    <property type="project" value="InterPro"/>
</dbReference>
<organism evidence="2 3">
    <name type="scientific">Halobacteriovorax marinus</name>
    <dbReference type="NCBI Taxonomy" id="97084"/>
    <lineage>
        <taxon>Bacteria</taxon>
        <taxon>Pseudomonadati</taxon>
        <taxon>Bdellovibrionota</taxon>
        <taxon>Bacteriovoracia</taxon>
        <taxon>Bacteriovoracales</taxon>
        <taxon>Halobacteriovoraceae</taxon>
        <taxon>Halobacteriovorax</taxon>
    </lineage>
</organism>
<evidence type="ECO:0000313" key="3">
    <source>
        <dbReference type="Proteomes" id="UP000196531"/>
    </source>
</evidence>
<name>A0A1Y5F7U7_9BACT</name>
<dbReference type="Pfam" id="PF00072">
    <property type="entry name" value="Response_reg"/>
    <property type="match status" value="1"/>
</dbReference>
<evidence type="ECO:0000313" key="2">
    <source>
        <dbReference type="EMBL" id="OUR96844.1"/>
    </source>
</evidence>
<sequence>MIVFLDDDADFTILLEKSFSNFGVDVAVFNSIQSLESVDALKSTDILCFDIKLNNENGIEYIKSIRDRFPNLSFLCFSNYVDLLEEELLSVGVRYHVVKSDDFDLLKDELSKILEERELLGLKAS</sequence>
<dbReference type="Gene3D" id="3.40.50.2300">
    <property type="match status" value="1"/>
</dbReference>
<dbReference type="EMBL" id="MAAO01000006">
    <property type="protein sequence ID" value="OUR96844.1"/>
    <property type="molecule type" value="Genomic_DNA"/>
</dbReference>